<evidence type="ECO:0000313" key="1">
    <source>
        <dbReference type="EMBL" id="MFC0678120.1"/>
    </source>
</evidence>
<dbReference type="InterPro" id="IPR015018">
    <property type="entry name" value="DUF1905"/>
</dbReference>
<comment type="caution">
    <text evidence="1">The sequence shown here is derived from an EMBL/GenBank/DDBJ whole genome shotgun (WGS) entry which is preliminary data.</text>
</comment>
<protein>
    <submittedName>
        <fullName evidence="1">DUF1905 domain-containing protein</fullName>
    </submittedName>
</protein>
<name>A0ABV6RMB6_9GAMM</name>
<dbReference type="Pfam" id="PF08922">
    <property type="entry name" value="DUF1905"/>
    <property type="match status" value="1"/>
</dbReference>
<evidence type="ECO:0000313" key="2">
    <source>
        <dbReference type="Proteomes" id="UP001589896"/>
    </source>
</evidence>
<dbReference type="Proteomes" id="UP001589896">
    <property type="component" value="Unassembled WGS sequence"/>
</dbReference>
<proteinExistence type="predicted"/>
<dbReference type="InterPro" id="IPR037079">
    <property type="entry name" value="AF2212/PG0164-like_sf"/>
</dbReference>
<keyword evidence="2" id="KW-1185">Reference proteome</keyword>
<gene>
    <name evidence="1" type="ORF">ACFFGH_09735</name>
</gene>
<dbReference type="EMBL" id="JBHLTG010000002">
    <property type="protein sequence ID" value="MFC0678120.1"/>
    <property type="molecule type" value="Genomic_DNA"/>
</dbReference>
<dbReference type="SUPFAM" id="SSF141694">
    <property type="entry name" value="AF2212/PG0164-like"/>
    <property type="match status" value="1"/>
</dbReference>
<dbReference type="Gene3D" id="2.40.30.100">
    <property type="entry name" value="AF2212/PG0164-like"/>
    <property type="match status" value="1"/>
</dbReference>
<accession>A0ABV6RMB6</accession>
<reference evidence="1 2" key="1">
    <citation type="submission" date="2024-09" db="EMBL/GenBank/DDBJ databases">
        <authorList>
            <person name="Sun Q."/>
            <person name="Mori K."/>
        </authorList>
    </citation>
    <scope>NUCLEOTIDE SEQUENCE [LARGE SCALE GENOMIC DNA]</scope>
    <source>
        <strain evidence="1 2">KCTC 23076</strain>
    </source>
</reference>
<sequence length="91" mass="10304">MQEFTTTLLERDNGVVYAVVPFDPREVWGKRVRHYIAGTLNDQPYEGSLGTRGGVWFFPINKAARERIGLRAGDDVRVRIEPRDKPGESGD</sequence>
<organism evidence="1 2">
    <name type="scientific">Lysobacter korlensis</name>
    <dbReference type="NCBI Taxonomy" id="553636"/>
    <lineage>
        <taxon>Bacteria</taxon>
        <taxon>Pseudomonadati</taxon>
        <taxon>Pseudomonadota</taxon>
        <taxon>Gammaproteobacteria</taxon>
        <taxon>Lysobacterales</taxon>
        <taxon>Lysobacteraceae</taxon>
        <taxon>Lysobacter</taxon>
    </lineage>
</organism>
<dbReference type="RefSeq" id="WP_386667692.1">
    <property type="nucleotide sequence ID" value="NZ_JBHLTG010000002.1"/>
</dbReference>